<sequence length="120" mass="13702">MATRHYADNFVIRCATRNYPDNFAIRCATRHYADNVVIRCDTRNYTDNFAIRYMQSLRSIHKVGSASDILFDNPGETKMYTGITFELDESNSLCLTFGSQKSRILVHIVSASAYGVIYLK</sequence>
<dbReference type="AlphaFoldDB" id="A0AAE0S3U8"/>
<protein>
    <submittedName>
        <fullName evidence="1">Uncharacterized protein</fullName>
    </submittedName>
</protein>
<organism evidence="1 2">
    <name type="scientific">Potamilus streckersoni</name>
    <dbReference type="NCBI Taxonomy" id="2493646"/>
    <lineage>
        <taxon>Eukaryota</taxon>
        <taxon>Metazoa</taxon>
        <taxon>Spiralia</taxon>
        <taxon>Lophotrochozoa</taxon>
        <taxon>Mollusca</taxon>
        <taxon>Bivalvia</taxon>
        <taxon>Autobranchia</taxon>
        <taxon>Heteroconchia</taxon>
        <taxon>Palaeoheterodonta</taxon>
        <taxon>Unionida</taxon>
        <taxon>Unionoidea</taxon>
        <taxon>Unionidae</taxon>
        <taxon>Ambleminae</taxon>
        <taxon>Lampsilini</taxon>
        <taxon>Potamilus</taxon>
    </lineage>
</organism>
<dbReference type="EMBL" id="JAEAOA010001668">
    <property type="protein sequence ID" value="KAK3584856.1"/>
    <property type="molecule type" value="Genomic_DNA"/>
</dbReference>
<reference evidence="1" key="2">
    <citation type="journal article" date="2021" name="Genome Biol. Evol.">
        <title>Developing a high-quality reference genome for a parasitic bivalve with doubly uniparental inheritance (Bivalvia: Unionida).</title>
        <authorList>
            <person name="Smith C.H."/>
        </authorList>
    </citation>
    <scope>NUCLEOTIDE SEQUENCE</scope>
    <source>
        <strain evidence="1">CHS0354</strain>
        <tissue evidence="1">Mantle</tissue>
    </source>
</reference>
<keyword evidence="2" id="KW-1185">Reference proteome</keyword>
<dbReference type="Proteomes" id="UP001195483">
    <property type="component" value="Unassembled WGS sequence"/>
</dbReference>
<gene>
    <name evidence="1" type="ORF">CHS0354_027600</name>
</gene>
<evidence type="ECO:0000313" key="1">
    <source>
        <dbReference type="EMBL" id="KAK3584856.1"/>
    </source>
</evidence>
<proteinExistence type="predicted"/>
<reference evidence="1" key="3">
    <citation type="submission" date="2023-05" db="EMBL/GenBank/DDBJ databases">
        <authorList>
            <person name="Smith C.H."/>
        </authorList>
    </citation>
    <scope>NUCLEOTIDE SEQUENCE</scope>
    <source>
        <strain evidence="1">CHS0354</strain>
        <tissue evidence="1">Mantle</tissue>
    </source>
</reference>
<evidence type="ECO:0000313" key="2">
    <source>
        <dbReference type="Proteomes" id="UP001195483"/>
    </source>
</evidence>
<accession>A0AAE0S3U8</accession>
<comment type="caution">
    <text evidence="1">The sequence shown here is derived from an EMBL/GenBank/DDBJ whole genome shotgun (WGS) entry which is preliminary data.</text>
</comment>
<reference evidence="1" key="1">
    <citation type="journal article" date="2021" name="Genome Biol. Evol.">
        <title>A High-Quality Reference Genome for a Parasitic Bivalve with Doubly Uniparental Inheritance (Bivalvia: Unionida).</title>
        <authorList>
            <person name="Smith C.H."/>
        </authorList>
    </citation>
    <scope>NUCLEOTIDE SEQUENCE</scope>
    <source>
        <strain evidence="1">CHS0354</strain>
    </source>
</reference>
<name>A0AAE0S3U8_9BIVA</name>